<dbReference type="AlphaFoldDB" id="A0A091D8Z5"/>
<reference evidence="1 2" key="1">
    <citation type="submission" date="2013-11" db="EMBL/GenBank/DDBJ databases">
        <title>The Damaraland mole rat (Fukomys damarensis) genome and evolution of African mole rats.</title>
        <authorList>
            <person name="Gladyshev V.N."/>
            <person name="Fang X."/>
        </authorList>
    </citation>
    <scope>NUCLEOTIDE SEQUENCE [LARGE SCALE GENOMIC DNA]</scope>
    <source>
        <tissue evidence="1">Liver</tissue>
    </source>
</reference>
<proteinExistence type="predicted"/>
<gene>
    <name evidence="1" type="ORF">H920_09998</name>
</gene>
<protein>
    <submittedName>
        <fullName evidence="1">Uncharacterized protein</fullName>
    </submittedName>
</protein>
<sequence length="69" mass="7517">MCSLLPLPVLELFTHHGFSAEILAWGFSEIRPSRRHSATDDSDSAEDSSLQCVSKESAAAYDTFSAAKK</sequence>
<name>A0A091D8Z5_FUKDA</name>
<keyword evidence="2" id="KW-1185">Reference proteome</keyword>
<organism evidence="1 2">
    <name type="scientific">Fukomys damarensis</name>
    <name type="common">Damaraland mole rat</name>
    <name type="synonym">Cryptomys damarensis</name>
    <dbReference type="NCBI Taxonomy" id="885580"/>
    <lineage>
        <taxon>Eukaryota</taxon>
        <taxon>Metazoa</taxon>
        <taxon>Chordata</taxon>
        <taxon>Craniata</taxon>
        <taxon>Vertebrata</taxon>
        <taxon>Euteleostomi</taxon>
        <taxon>Mammalia</taxon>
        <taxon>Eutheria</taxon>
        <taxon>Euarchontoglires</taxon>
        <taxon>Glires</taxon>
        <taxon>Rodentia</taxon>
        <taxon>Hystricomorpha</taxon>
        <taxon>Bathyergidae</taxon>
        <taxon>Fukomys</taxon>
    </lineage>
</organism>
<dbReference type="EMBL" id="KN122715">
    <property type="protein sequence ID" value="KFO28599.1"/>
    <property type="molecule type" value="Genomic_DNA"/>
</dbReference>
<evidence type="ECO:0000313" key="1">
    <source>
        <dbReference type="EMBL" id="KFO28599.1"/>
    </source>
</evidence>
<dbReference type="Proteomes" id="UP000028990">
    <property type="component" value="Unassembled WGS sequence"/>
</dbReference>
<evidence type="ECO:0000313" key="2">
    <source>
        <dbReference type="Proteomes" id="UP000028990"/>
    </source>
</evidence>
<accession>A0A091D8Z5</accession>